<protein>
    <recommendedName>
        <fullName evidence="4">Lipoprotein</fullName>
    </recommendedName>
</protein>
<dbReference type="Proteomes" id="UP000662770">
    <property type="component" value="Chromosome"/>
</dbReference>
<dbReference type="PROSITE" id="PS51257">
    <property type="entry name" value="PROKAR_LIPOPROTEIN"/>
    <property type="match status" value="1"/>
</dbReference>
<feature type="chain" id="PRO_5045737486" description="Lipoprotein" evidence="1">
    <location>
        <begin position="23"/>
        <end position="281"/>
    </location>
</feature>
<accession>A0ABX7QLK1</accession>
<name>A0ABX7QLK1_9GAMM</name>
<keyword evidence="1" id="KW-0732">Signal</keyword>
<reference evidence="2 3" key="1">
    <citation type="submission" date="2021-03" db="EMBL/GenBank/DDBJ databases">
        <title>Novel species identification of genus Shewanella.</title>
        <authorList>
            <person name="Liu G."/>
            <person name="Zhang Q."/>
        </authorList>
    </citation>
    <scope>NUCLEOTIDE SEQUENCE [LARGE SCALE GENOMIC DNA]</scope>
    <source>
        <strain evidence="2 3">FJAT-51800</strain>
    </source>
</reference>
<dbReference type="EMBL" id="CP071503">
    <property type="protein sequence ID" value="QSX32259.1"/>
    <property type="molecule type" value="Genomic_DNA"/>
</dbReference>
<dbReference type="InterPro" id="IPR016875">
    <property type="entry name" value="UCP028200"/>
</dbReference>
<evidence type="ECO:0008006" key="4">
    <source>
        <dbReference type="Google" id="ProtNLM"/>
    </source>
</evidence>
<dbReference type="Pfam" id="PF19795">
    <property type="entry name" value="DUF6279"/>
    <property type="match status" value="1"/>
</dbReference>
<dbReference type="PIRSF" id="PIRSF028200">
    <property type="entry name" value="UCP028200"/>
    <property type="match status" value="1"/>
</dbReference>
<evidence type="ECO:0000313" key="3">
    <source>
        <dbReference type="Proteomes" id="UP000662770"/>
    </source>
</evidence>
<sequence length="281" mass="33906">MKRLLVMTMLLFGLTACSTKMSYHFMDWAIEWGLDDYVSLNQQQETEFDNLLESFLSWHRQSELPKYSADLRQFRNQIDDGSLSPHSWQTFVEQLRGHWFHIFEQYFDEMWPLILSLTDEQVVNINQKLSEEQRALDQEYQDKTAEQLQQDADERLQDTLDDWLGSVTKEQKLLAQQYNREREFTTDMWLEYRHAWYQQFKQTLEQRDKTPQLKQQLHMLLTSPQQLRSDDYQQKLNQNTEKFGEFLVQLRSTLTAKQRYHLLKKLDDLIEDLDELAAESD</sequence>
<gene>
    <name evidence="2" type="ORF">JYB87_10780</name>
</gene>
<keyword evidence="3" id="KW-1185">Reference proteome</keyword>
<feature type="signal peptide" evidence="1">
    <location>
        <begin position="1"/>
        <end position="22"/>
    </location>
</feature>
<evidence type="ECO:0000256" key="1">
    <source>
        <dbReference type="SAM" id="SignalP"/>
    </source>
</evidence>
<evidence type="ECO:0000313" key="2">
    <source>
        <dbReference type="EMBL" id="QSX32259.1"/>
    </source>
</evidence>
<organism evidence="2 3">
    <name type="scientific">Shewanella avicenniae</name>
    <dbReference type="NCBI Taxonomy" id="2814294"/>
    <lineage>
        <taxon>Bacteria</taxon>
        <taxon>Pseudomonadati</taxon>
        <taxon>Pseudomonadota</taxon>
        <taxon>Gammaproteobacteria</taxon>
        <taxon>Alteromonadales</taxon>
        <taxon>Shewanellaceae</taxon>
        <taxon>Shewanella</taxon>
    </lineage>
</organism>
<proteinExistence type="predicted"/>
<dbReference type="RefSeq" id="WP_207353504.1">
    <property type="nucleotide sequence ID" value="NZ_CP071503.1"/>
</dbReference>